<name>D2R813_PIRSD</name>
<accession>D2R813</accession>
<dbReference type="GO" id="GO:0004636">
    <property type="term" value="F:phosphoribosyl-ATP diphosphatase activity"/>
    <property type="evidence" value="ECO:0007669"/>
    <property type="project" value="UniProtKB-UniRule"/>
</dbReference>
<evidence type="ECO:0000256" key="7">
    <source>
        <dbReference type="ARBA" id="ARBA00022801"/>
    </source>
</evidence>
<dbReference type="InterPro" id="IPR008179">
    <property type="entry name" value="HisE"/>
</dbReference>
<evidence type="ECO:0000256" key="1">
    <source>
        <dbReference type="ARBA" id="ARBA00001460"/>
    </source>
</evidence>
<reference evidence="11 12" key="1">
    <citation type="journal article" date="2009" name="Stand. Genomic Sci.">
        <title>Complete genome sequence of Pirellula staleyi type strain (ATCC 27377).</title>
        <authorList>
            <person name="Clum A."/>
            <person name="Tindall B.J."/>
            <person name="Sikorski J."/>
            <person name="Ivanova N."/>
            <person name="Mavrommatis K."/>
            <person name="Lucas S."/>
            <person name="Glavina del Rio T."/>
            <person name="Nolan M."/>
            <person name="Chen F."/>
            <person name="Tice H."/>
            <person name="Pitluck S."/>
            <person name="Cheng J.F."/>
            <person name="Chertkov O."/>
            <person name="Brettin T."/>
            <person name="Han C."/>
            <person name="Detter J.C."/>
            <person name="Kuske C."/>
            <person name="Bruce D."/>
            <person name="Goodwin L."/>
            <person name="Ovchinikova G."/>
            <person name="Pati A."/>
            <person name="Mikhailova N."/>
            <person name="Chen A."/>
            <person name="Palaniappan K."/>
            <person name="Land M."/>
            <person name="Hauser L."/>
            <person name="Chang Y.J."/>
            <person name="Jeffries C.D."/>
            <person name="Chain P."/>
            <person name="Rohde M."/>
            <person name="Goker M."/>
            <person name="Bristow J."/>
            <person name="Eisen J.A."/>
            <person name="Markowitz V."/>
            <person name="Hugenholtz P."/>
            <person name="Kyrpides N.C."/>
            <person name="Klenk H.P."/>
            <person name="Lapidus A."/>
        </authorList>
    </citation>
    <scope>NUCLEOTIDE SEQUENCE [LARGE SCALE GENOMIC DNA]</scope>
    <source>
        <strain evidence="12">ATCC 27377 / DSM 6068 / ICPB 4128</strain>
    </source>
</reference>
<evidence type="ECO:0000256" key="8">
    <source>
        <dbReference type="ARBA" id="ARBA00022840"/>
    </source>
</evidence>
<dbReference type="Pfam" id="PF01503">
    <property type="entry name" value="PRA-PH"/>
    <property type="match status" value="1"/>
</dbReference>
<keyword evidence="8 10" id="KW-0067">ATP-binding</keyword>
<dbReference type="CDD" id="cd11534">
    <property type="entry name" value="NTP-PPase_HisIE_like"/>
    <property type="match status" value="1"/>
</dbReference>
<dbReference type="InterPro" id="IPR021130">
    <property type="entry name" value="PRib-ATP_PPHydrolase-like"/>
</dbReference>
<dbReference type="GO" id="GO:0005524">
    <property type="term" value="F:ATP binding"/>
    <property type="evidence" value="ECO:0007669"/>
    <property type="project" value="UniProtKB-KW"/>
</dbReference>
<comment type="subcellular location">
    <subcellularLocation>
        <location evidence="2 10">Cytoplasm</location>
    </subcellularLocation>
</comment>
<comment type="similarity">
    <text evidence="10">Belongs to the PRA-PH family.</text>
</comment>
<evidence type="ECO:0000256" key="4">
    <source>
        <dbReference type="ARBA" id="ARBA00022490"/>
    </source>
</evidence>
<comment type="catalytic activity">
    <reaction evidence="1 10">
        <text>1-(5-phospho-beta-D-ribosyl)-ATP + H2O = 1-(5-phospho-beta-D-ribosyl)-5'-AMP + diphosphate + H(+)</text>
        <dbReference type="Rhea" id="RHEA:22828"/>
        <dbReference type="ChEBI" id="CHEBI:15377"/>
        <dbReference type="ChEBI" id="CHEBI:15378"/>
        <dbReference type="ChEBI" id="CHEBI:33019"/>
        <dbReference type="ChEBI" id="CHEBI:59457"/>
        <dbReference type="ChEBI" id="CHEBI:73183"/>
        <dbReference type="EC" id="3.6.1.31"/>
    </reaction>
</comment>
<dbReference type="PANTHER" id="PTHR42945">
    <property type="entry name" value="HISTIDINE BIOSYNTHESIS BIFUNCTIONAL PROTEIN"/>
    <property type="match status" value="1"/>
</dbReference>
<dbReference type="AlphaFoldDB" id="D2R813"/>
<dbReference type="HAMAP" id="MF_01020">
    <property type="entry name" value="HisE"/>
    <property type="match status" value="1"/>
</dbReference>
<dbReference type="GO" id="GO:0000105">
    <property type="term" value="P:L-histidine biosynthetic process"/>
    <property type="evidence" value="ECO:0007669"/>
    <property type="project" value="UniProtKB-UniRule"/>
</dbReference>
<keyword evidence="4 10" id="KW-0963">Cytoplasm</keyword>
<dbReference type="PANTHER" id="PTHR42945:SF9">
    <property type="entry name" value="HISTIDINE BIOSYNTHESIS BIFUNCTIONAL PROTEIN HISIE"/>
    <property type="match status" value="1"/>
</dbReference>
<dbReference type="HOGENOM" id="CLU_123337_1_2_0"/>
<sequence length="119" mass="13073">MTPENAASTAADTVLAQLMSVIQDRKRNPSEKSYTASLFQGGLTKIGSKILEEAHEVVEAAAEPGDTGRAHLIYESADLIYHLMVMLGYHDIPISEVEQEIARRFGMSGINEKNSRPKK</sequence>
<dbReference type="GO" id="GO:0005737">
    <property type="term" value="C:cytoplasm"/>
    <property type="evidence" value="ECO:0007669"/>
    <property type="project" value="UniProtKB-SubCell"/>
</dbReference>
<evidence type="ECO:0000256" key="9">
    <source>
        <dbReference type="ARBA" id="ARBA00023102"/>
    </source>
</evidence>
<dbReference type="SUPFAM" id="SSF101386">
    <property type="entry name" value="all-alpha NTP pyrophosphatases"/>
    <property type="match status" value="1"/>
</dbReference>
<evidence type="ECO:0000256" key="10">
    <source>
        <dbReference type="HAMAP-Rule" id="MF_01020"/>
    </source>
</evidence>
<protein>
    <recommendedName>
        <fullName evidence="10">Phosphoribosyl-ATP pyrophosphatase</fullName>
        <shortName evidence="10">PRA-PH</shortName>
        <ecNumber evidence="10">3.6.1.31</ecNumber>
    </recommendedName>
</protein>
<dbReference type="NCBIfam" id="NF001611">
    <property type="entry name" value="PRK00400.1-3"/>
    <property type="match status" value="1"/>
</dbReference>
<dbReference type="STRING" id="530564.Psta_4703"/>
<keyword evidence="9 10" id="KW-0368">Histidine biosynthesis</keyword>
<gene>
    <name evidence="10" type="primary">hisE</name>
    <name evidence="11" type="ordered locus">Psta_4703</name>
</gene>
<evidence type="ECO:0000256" key="5">
    <source>
        <dbReference type="ARBA" id="ARBA00022605"/>
    </source>
</evidence>
<organism evidence="11 12">
    <name type="scientific">Pirellula staleyi (strain ATCC 27377 / DSM 6068 / ICPB 4128)</name>
    <name type="common">Pirella staleyi</name>
    <dbReference type="NCBI Taxonomy" id="530564"/>
    <lineage>
        <taxon>Bacteria</taxon>
        <taxon>Pseudomonadati</taxon>
        <taxon>Planctomycetota</taxon>
        <taxon>Planctomycetia</taxon>
        <taxon>Pirellulales</taxon>
        <taxon>Pirellulaceae</taxon>
        <taxon>Pirellula</taxon>
    </lineage>
</organism>
<evidence type="ECO:0000256" key="6">
    <source>
        <dbReference type="ARBA" id="ARBA00022741"/>
    </source>
</evidence>
<keyword evidence="12" id="KW-1185">Reference proteome</keyword>
<dbReference type="OrthoDB" id="9814738at2"/>
<dbReference type="eggNOG" id="COG0140">
    <property type="taxonomic scope" value="Bacteria"/>
</dbReference>
<dbReference type="Proteomes" id="UP000001887">
    <property type="component" value="Chromosome"/>
</dbReference>
<dbReference type="KEGG" id="psl:Psta_4703"/>
<dbReference type="UniPathway" id="UPA00031">
    <property type="reaction ID" value="UER00007"/>
</dbReference>
<evidence type="ECO:0000256" key="2">
    <source>
        <dbReference type="ARBA" id="ARBA00004496"/>
    </source>
</evidence>
<evidence type="ECO:0000313" key="12">
    <source>
        <dbReference type="Proteomes" id="UP000001887"/>
    </source>
</evidence>
<keyword evidence="5 10" id="KW-0028">Amino-acid biosynthesis</keyword>
<dbReference type="NCBIfam" id="TIGR03188">
    <property type="entry name" value="histidine_hisI"/>
    <property type="match status" value="1"/>
</dbReference>
<proteinExistence type="inferred from homology"/>
<evidence type="ECO:0000256" key="3">
    <source>
        <dbReference type="ARBA" id="ARBA00005204"/>
    </source>
</evidence>
<comment type="pathway">
    <text evidence="3 10">Amino-acid biosynthesis; L-histidine biosynthesis; L-histidine from 5-phospho-alpha-D-ribose 1-diphosphate: step 2/9.</text>
</comment>
<keyword evidence="6 10" id="KW-0547">Nucleotide-binding</keyword>
<dbReference type="EMBL" id="CP001848">
    <property type="protein sequence ID" value="ADB19344.1"/>
    <property type="molecule type" value="Genomic_DNA"/>
</dbReference>
<dbReference type="Gene3D" id="1.10.287.1080">
    <property type="entry name" value="MazG-like"/>
    <property type="match status" value="1"/>
</dbReference>
<dbReference type="EC" id="3.6.1.31" evidence="10"/>
<keyword evidence="7 10" id="KW-0378">Hydrolase</keyword>
<evidence type="ECO:0000313" key="11">
    <source>
        <dbReference type="EMBL" id="ADB19344.1"/>
    </source>
</evidence>